<sequence>MYSKIAESPFTSEIERCKAAASPFGSEGAMMVNGGLAIAVTASSTVA</sequence>
<evidence type="ECO:0000313" key="1">
    <source>
        <dbReference type="EMBL" id="CSC38273.1"/>
    </source>
</evidence>
<gene>
    <name evidence="1" type="ORF">ERS013200_01278</name>
</gene>
<evidence type="ECO:0000313" key="2">
    <source>
        <dbReference type="Proteomes" id="UP000041770"/>
    </source>
</evidence>
<dbReference type="EMBL" id="CWQY01000006">
    <property type="protein sequence ID" value="CSC38273.1"/>
    <property type="molecule type" value="Genomic_DNA"/>
</dbReference>
<accession>A0A656AXL8</accession>
<protein>
    <submittedName>
        <fullName evidence="1">Uncharacterized protein</fullName>
    </submittedName>
</protein>
<dbReference type="Proteomes" id="UP000041770">
    <property type="component" value="Unassembled WGS sequence"/>
</dbReference>
<dbReference type="AlphaFoldDB" id="A0A656AXL8"/>
<name>A0A656AXL8_VIBCL</name>
<organism evidence="1 2">
    <name type="scientific">Vibrio cholerae</name>
    <dbReference type="NCBI Taxonomy" id="666"/>
    <lineage>
        <taxon>Bacteria</taxon>
        <taxon>Pseudomonadati</taxon>
        <taxon>Pseudomonadota</taxon>
        <taxon>Gammaproteobacteria</taxon>
        <taxon>Vibrionales</taxon>
        <taxon>Vibrionaceae</taxon>
        <taxon>Vibrio</taxon>
    </lineage>
</organism>
<proteinExistence type="predicted"/>
<reference evidence="1 2" key="1">
    <citation type="submission" date="2015-07" db="EMBL/GenBank/DDBJ databases">
        <authorList>
            <consortium name="Pathogen Informatics"/>
        </authorList>
    </citation>
    <scope>NUCLEOTIDE SEQUENCE [LARGE SCALE GENOMIC DNA]</scope>
    <source>
        <strain evidence="1 2">A316</strain>
    </source>
</reference>